<evidence type="ECO:0000313" key="3">
    <source>
        <dbReference type="Proteomes" id="UP001448858"/>
    </source>
</evidence>
<feature type="region of interest" description="Disordered" evidence="1">
    <location>
        <begin position="26"/>
        <end position="62"/>
    </location>
</feature>
<protein>
    <submittedName>
        <fullName evidence="2">Uncharacterized protein</fullName>
    </submittedName>
</protein>
<dbReference type="Proteomes" id="UP001448858">
    <property type="component" value="Chromosome"/>
</dbReference>
<proteinExistence type="predicted"/>
<accession>A0ABZ2ZRB5</accession>
<sequence length="62" mass="6275">MIIWATIGLVGLIGGIVTVRVARRHNQPAKPAATKAPLDTAVQPSTLAGSTPVSADDVTQAA</sequence>
<evidence type="ECO:0000313" key="2">
    <source>
        <dbReference type="EMBL" id="WZP14640.1"/>
    </source>
</evidence>
<organism evidence="2 3">
    <name type="scientific">Arthrobacter citreus</name>
    <dbReference type="NCBI Taxonomy" id="1670"/>
    <lineage>
        <taxon>Bacteria</taxon>
        <taxon>Bacillati</taxon>
        <taxon>Actinomycetota</taxon>
        <taxon>Actinomycetes</taxon>
        <taxon>Micrococcales</taxon>
        <taxon>Micrococcaceae</taxon>
        <taxon>Arthrobacter</taxon>
    </lineage>
</organism>
<evidence type="ECO:0000256" key="1">
    <source>
        <dbReference type="SAM" id="MobiDB-lite"/>
    </source>
</evidence>
<feature type="compositionally biased region" description="Polar residues" evidence="1">
    <location>
        <begin position="42"/>
        <end position="53"/>
    </location>
</feature>
<dbReference type="RefSeq" id="WP_342022291.1">
    <property type="nucleotide sequence ID" value="NZ_CP151657.1"/>
</dbReference>
<name>A0ABZ2ZRB5_9MICC</name>
<gene>
    <name evidence="2" type="ORF">AAE021_10550</name>
</gene>
<keyword evidence="3" id="KW-1185">Reference proteome</keyword>
<dbReference type="EMBL" id="CP151657">
    <property type="protein sequence ID" value="WZP14640.1"/>
    <property type="molecule type" value="Genomic_DNA"/>
</dbReference>
<reference evidence="2 3" key="1">
    <citation type="submission" date="2024-04" db="EMBL/GenBank/DDBJ databases">
        <title>Arthrobacter sp. from Plains bison fecal sample.</title>
        <authorList>
            <person name="Ruzzini A."/>
        </authorList>
    </citation>
    <scope>NUCLEOTIDE SEQUENCE [LARGE SCALE GENOMIC DNA]</scope>
    <source>
        <strain evidence="2 3">EINP1</strain>
    </source>
</reference>